<feature type="region of interest" description="Disordered" evidence="1">
    <location>
        <begin position="122"/>
        <end position="244"/>
    </location>
</feature>
<keyword evidence="2" id="KW-1133">Transmembrane helix</keyword>
<sequence length="244" mass="27137">MGSCRVGSVKMMSVVFPDWMPLWAQLLVIALVIVFGLAFLMMPFAVFGVKGRLMELELQTREMQAELRAMAMRLAAGQGAAQGTWQGNGARPVQEAAQNRPPMSAGVPEGVQVEEIYPPEPVRPSPILSAPVLTPLRTPKVSDAYEPRRDAPPAPNLEPEPREVSGRRVMPWHESQKDASGRQEPLADAMRRYRAPDADQPPYRPDFLRPAEQAAEPRVNRSYDETNGRSEPVLNFPSRRPADF</sequence>
<evidence type="ECO:0000256" key="1">
    <source>
        <dbReference type="SAM" id="MobiDB-lite"/>
    </source>
</evidence>
<accession>A0A6V8I615</accession>
<reference evidence="3 4" key="1">
    <citation type="journal article" date="2020" name="Cell Rep.">
        <title>Local necrotic cells trigger systemic immune activation via gut microbiome dysbiosis in Drosophila.</title>
        <authorList>
            <person name="Kosakamoto H."/>
            <person name="Yamauchi T."/>
            <person name="Akuzawa-Tokita Y."/>
            <person name="Nishimura K."/>
            <person name="Soga T."/>
            <person name="Murakami T."/>
            <person name="Mori H."/>
            <person name="Yamamoto K."/>
            <person name="Miyazaki R."/>
            <person name="Koto A."/>
            <person name="Miura M."/>
            <person name="Obata F."/>
        </authorList>
    </citation>
    <scope>NUCLEOTIDE SEQUENCE [LARGE SCALE GENOMIC DNA]</scope>
    <source>
        <strain evidence="3 4">Ai</strain>
    </source>
</reference>
<evidence type="ECO:0000313" key="3">
    <source>
        <dbReference type="EMBL" id="GFE92854.1"/>
    </source>
</evidence>
<organism evidence="3 4">
    <name type="scientific">Acetobacter persici</name>
    <dbReference type="NCBI Taxonomy" id="1076596"/>
    <lineage>
        <taxon>Bacteria</taxon>
        <taxon>Pseudomonadati</taxon>
        <taxon>Pseudomonadota</taxon>
        <taxon>Alphaproteobacteria</taxon>
        <taxon>Acetobacterales</taxon>
        <taxon>Acetobacteraceae</taxon>
        <taxon>Acetobacter</taxon>
    </lineage>
</organism>
<dbReference type="Proteomes" id="UP000548726">
    <property type="component" value="Unassembled WGS sequence"/>
</dbReference>
<keyword evidence="2" id="KW-0472">Membrane</keyword>
<feature type="region of interest" description="Disordered" evidence="1">
    <location>
        <begin position="82"/>
        <end position="105"/>
    </location>
</feature>
<keyword evidence="2" id="KW-0812">Transmembrane</keyword>
<protein>
    <submittedName>
        <fullName evidence="3">Uncharacterized protein</fullName>
    </submittedName>
</protein>
<keyword evidence="4" id="KW-1185">Reference proteome</keyword>
<evidence type="ECO:0000256" key="2">
    <source>
        <dbReference type="SAM" id="Phobius"/>
    </source>
</evidence>
<feature type="compositionally biased region" description="Basic and acidic residues" evidence="1">
    <location>
        <begin position="218"/>
        <end position="228"/>
    </location>
</feature>
<feature type="transmembrane region" description="Helical" evidence="2">
    <location>
        <begin position="22"/>
        <end position="49"/>
    </location>
</feature>
<dbReference type="AlphaFoldDB" id="A0A6V8I615"/>
<dbReference type="EMBL" id="BLJP01000002">
    <property type="protein sequence ID" value="GFE92854.1"/>
    <property type="molecule type" value="Genomic_DNA"/>
</dbReference>
<proteinExistence type="predicted"/>
<gene>
    <name evidence="3" type="ORF">DmAi_09130</name>
</gene>
<name>A0A6V8I615_9PROT</name>
<evidence type="ECO:0000313" key="4">
    <source>
        <dbReference type="Proteomes" id="UP000548726"/>
    </source>
</evidence>
<comment type="caution">
    <text evidence="3">The sequence shown here is derived from an EMBL/GenBank/DDBJ whole genome shotgun (WGS) entry which is preliminary data.</text>
</comment>